<name>A0ABC9Z1X6_9NOCA</name>
<reference evidence="4 5" key="2">
    <citation type="journal article" date="2016" name="Genome Announc.">
        <title>Draft Genome Sequence of Erythromycin- and Oxytetracycline-Sensitive Nocardia seriolae Strain U-1 (NBRC 110359).</title>
        <authorList>
            <person name="Imajoh M."/>
            <person name="Sukeda M."/>
            <person name="Shimizu M."/>
            <person name="Yamane J."/>
            <person name="Ohnishi K."/>
            <person name="Oshima S."/>
        </authorList>
    </citation>
    <scope>NUCLEOTIDE SEQUENCE [LARGE SCALE GENOMIC DNA]</scope>
    <source>
        <strain evidence="4 5">U-1</strain>
    </source>
</reference>
<gene>
    <name evidence="3" type="ORF">NS506_03493</name>
    <name evidence="4" type="ORF">NSK11_contig00113-0024</name>
</gene>
<accession>A0ABC9Z1X6</accession>
<feature type="transmembrane region" description="Helical" evidence="2">
    <location>
        <begin position="20"/>
        <end position="39"/>
    </location>
</feature>
<dbReference type="InterPro" id="IPR045635">
    <property type="entry name" value="DUF6412"/>
</dbReference>
<evidence type="ECO:0000313" key="5">
    <source>
        <dbReference type="Proteomes" id="UP000037179"/>
    </source>
</evidence>
<dbReference type="EMBL" id="BBYQ01000113">
    <property type="protein sequence ID" value="GAP31406.1"/>
    <property type="molecule type" value="Genomic_DNA"/>
</dbReference>
<keyword evidence="2" id="KW-0812">Transmembrane</keyword>
<dbReference type="Proteomes" id="UP000037179">
    <property type="component" value="Unassembled WGS sequence"/>
</dbReference>
<sequence>MPGPAILGNVGRMLTRIRSAALPLGALVVSAWAVLYLAAATPDSLLVLGAVALVAVIAALLSARGPLLVAVATSGPAESAGRRRRGVFLRQSNPDAAGRPRPRAPGVLAA</sequence>
<protein>
    <submittedName>
        <fullName evidence="4">Uncharacterized protein</fullName>
    </submittedName>
</protein>
<organism evidence="4 5">
    <name type="scientific">Nocardia seriolae</name>
    <dbReference type="NCBI Taxonomy" id="37332"/>
    <lineage>
        <taxon>Bacteria</taxon>
        <taxon>Bacillati</taxon>
        <taxon>Actinomycetota</taxon>
        <taxon>Actinomycetes</taxon>
        <taxon>Mycobacteriales</taxon>
        <taxon>Nocardiaceae</taxon>
        <taxon>Nocardia</taxon>
    </lineage>
</organism>
<reference evidence="3 6" key="3">
    <citation type="submission" date="2016-10" db="EMBL/GenBank/DDBJ databases">
        <title>Genome sequence of Nocardia seriolae strain EM150506, isolated from Anguila japonica.</title>
        <authorList>
            <person name="Han H.-J."/>
        </authorList>
    </citation>
    <scope>NUCLEOTIDE SEQUENCE [LARGE SCALE GENOMIC DNA]</scope>
    <source>
        <strain evidence="3 6">EM150506</strain>
    </source>
</reference>
<dbReference type="EMBL" id="CP017839">
    <property type="protein sequence ID" value="APA97545.1"/>
    <property type="molecule type" value="Genomic_DNA"/>
</dbReference>
<reference evidence="5" key="1">
    <citation type="submission" date="2015-07" db="EMBL/GenBank/DDBJ databases">
        <title>Nocardia seriolae U-1 whole genome shotgun sequence.</title>
        <authorList>
            <person name="Imajoh M."/>
            <person name="Fukumoto Y."/>
            <person name="Sukeda M."/>
            <person name="Yamane J."/>
            <person name="Yamasaki K."/>
            <person name="Shimizu M."/>
            <person name="Ohnishi K."/>
            <person name="Oshima S."/>
        </authorList>
    </citation>
    <scope>NUCLEOTIDE SEQUENCE [LARGE SCALE GENOMIC DNA]</scope>
    <source>
        <strain evidence="5">U-1</strain>
    </source>
</reference>
<keyword evidence="5" id="KW-1185">Reference proteome</keyword>
<keyword evidence="2" id="KW-0472">Membrane</keyword>
<dbReference type="Pfam" id="PF19950">
    <property type="entry name" value="DUF6412"/>
    <property type="match status" value="1"/>
</dbReference>
<dbReference type="KEGG" id="nsr:NS506_03493"/>
<dbReference type="Proteomes" id="UP000180166">
    <property type="component" value="Chromosome"/>
</dbReference>
<feature type="transmembrane region" description="Helical" evidence="2">
    <location>
        <begin position="45"/>
        <end position="63"/>
    </location>
</feature>
<evidence type="ECO:0000313" key="4">
    <source>
        <dbReference type="EMBL" id="GAP31406.1"/>
    </source>
</evidence>
<evidence type="ECO:0000313" key="3">
    <source>
        <dbReference type="EMBL" id="APA97545.1"/>
    </source>
</evidence>
<keyword evidence="2" id="KW-1133">Transmembrane helix</keyword>
<proteinExistence type="predicted"/>
<evidence type="ECO:0000313" key="6">
    <source>
        <dbReference type="Proteomes" id="UP000180166"/>
    </source>
</evidence>
<feature type="region of interest" description="Disordered" evidence="1">
    <location>
        <begin position="75"/>
        <end position="110"/>
    </location>
</feature>
<evidence type="ECO:0000256" key="2">
    <source>
        <dbReference type="SAM" id="Phobius"/>
    </source>
</evidence>
<evidence type="ECO:0000256" key="1">
    <source>
        <dbReference type="SAM" id="MobiDB-lite"/>
    </source>
</evidence>
<dbReference type="AlphaFoldDB" id="A0ABC9Z1X6"/>